<gene>
    <name evidence="1" type="ORF">Bravens_00293</name>
</gene>
<dbReference type="PANTHER" id="PTHR37163">
    <property type="entry name" value="CONSERVED PROTEIN"/>
    <property type="match status" value="1"/>
</dbReference>
<dbReference type="EMBL" id="LQQC01000004">
    <property type="protein sequence ID" value="KXZ59360.1"/>
    <property type="molecule type" value="Genomic_DNA"/>
</dbReference>
<sequence>MKFSSSEQDRAIVEEQLGRFPRGMLGVAARSVTGEPLVVATAPRLEDGTPFPTVYYLTHPDYVRECSRLESSGIMTEWTAQLSELPELADAYRLAHRFYLEDRRQIGLDAGIPEVEEIKDFSAGGMPTRIKCLHALVAHSLAAGPGINPIGDRALSLMENVPEVAR</sequence>
<dbReference type="Proteomes" id="UP000243589">
    <property type="component" value="Unassembled WGS sequence"/>
</dbReference>
<organism evidence="1 2">
    <name type="scientific">Brevibacterium ravenspurgense</name>
    <dbReference type="NCBI Taxonomy" id="479117"/>
    <lineage>
        <taxon>Bacteria</taxon>
        <taxon>Bacillati</taxon>
        <taxon>Actinomycetota</taxon>
        <taxon>Actinomycetes</taxon>
        <taxon>Micrococcales</taxon>
        <taxon>Brevibacteriaceae</taxon>
        <taxon>Brevibacterium</taxon>
    </lineage>
</organism>
<dbReference type="AlphaFoldDB" id="A0A150HCH6"/>
<evidence type="ECO:0000313" key="2">
    <source>
        <dbReference type="Proteomes" id="UP000243589"/>
    </source>
</evidence>
<dbReference type="PATRIC" id="fig|479117.4.peg.292"/>
<keyword evidence="2" id="KW-1185">Reference proteome</keyword>
<dbReference type="Pfam" id="PF04417">
    <property type="entry name" value="DUF501"/>
    <property type="match status" value="1"/>
</dbReference>
<evidence type="ECO:0008006" key="3">
    <source>
        <dbReference type="Google" id="ProtNLM"/>
    </source>
</evidence>
<proteinExistence type="predicted"/>
<reference evidence="1 2" key="1">
    <citation type="submission" date="2016-01" db="EMBL/GenBank/DDBJ databases">
        <title>Use of Whole Genome Sequencing to ascertain that Brevibacterium massiliense (Roux, Raoult 2009) is a later heterotypic synonym of Brevibacterium ravenspurgense (Mages 2008).</title>
        <authorList>
            <person name="Bernier A.-M."/>
            <person name="Burdz T."/>
            <person name="Huynh C."/>
            <person name="Pachecho A.L."/>
            <person name="Wiebe D."/>
            <person name="Bonner C."/>
            <person name="Bernard K."/>
        </authorList>
    </citation>
    <scope>NUCLEOTIDE SEQUENCE [LARGE SCALE GENOMIC DNA]</scope>
    <source>
        <strain evidence="1 2">CCUG56047</strain>
    </source>
</reference>
<dbReference type="PANTHER" id="PTHR37163:SF1">
    <property type="entry name" value="DUF501 DOMAIN-CONTAINING PROTEIN"/>
    <property type="match status" value="1"/>
</dbReference>
<comment type="caution">
    <text evidence="1">The sequence shown here is derived from an EMBL/GenBank/DDBJ whole genome shotgun (WGS) entry which is preliminary data.</text>
</comment>
<dbReference type="RefSeq" id="WP_062019657.1">
    <property type="nucleotide sequence ID" value="NZ_LQQC01000004.1"/>
</dbReference>
<dbReference type="InterPro" id="IPR007511">
    <property type="entry name" value="DUF501"/>
</dbReference>
<evidence type="ECO:0000313" key="1">
    <source>
        <dbReference type="EMBL" id="KXZ59360.1"/>
    </source>
</evidence>
<protein>
    <recommendedName>
        <fullName evidence="3">DUF501 domain-containing protein</fullName>
    </recommendedName>
</protein>
<accession>A0A150HCH6</accession>
<name>A0A150HCH6_9MICO</name>